<dbReference type="GO" id="GO:0046084">
    <property type="term" value="P:adenine biosynthetic process"/>
    <property type="evidence" value="ECO:0007669"/>
    <property type="project" value="TreeGrafter"/>
</dbReference>
<evidence type="ECO:0000256" key="6">
    <source>
        <dbReference type="ARBA" id="ARBA00022490"/>
    </source>
</evidence>
<evidence type="ECO:0000256" key="4">
    <source>
        <dbReference type="ARBA" id="ARBA00013047"/>
    </source>
</evidence>
<evidence type="ECO:0000256" key="1">
    <source>
        <dbReference type="ARBA" id="ARBA00004496"/>
    </source>
</evidence>
<keyword evidence="9" id="KW-0658">Purine biosynthesis</keyword>
<evidence type="ECO:0000256" key="8">
    <source>
        <dbReference type="ARBA" id="ARBA00022741"/>
    </source>
</evidence>
<protein>
    <recommendedName>
        <fullName evidence="5">Phosphoribosylformylglycinamidine cyclo-ligase</fullName>
        <ecNumber evidence="4">6.3.3.1</ecNumber>
    </recommendedName>
    <alternativeName>
        <fullName evidence="12">AIR synthase</fullName>
    </alternativeName>
    <alternativeName>
        <fullName evidence="13">AIRS</fullName>
    </alternativeName>
    <alternativeName>
        <fullName evidence="11">Phosphoribosyl-aminoimidazole synthetase</fullName>
    </alternativeName>
</protein>
<feature type="domain" description="PurM-like C-terminal" evidence="16">
    <location>
        <begin position="190"/>
        <end position="352"/>
    </location>
</feature>
<evidence type="ECO:0000259" key="16">
    <source>
        <dbReference type="Pfam" id="PF02769"/>
    </source>
</evidence>
<dbReference type="InterPro" id="IPR016188">
    <property type="entry name" value="PurM-like_N"/>
</dbReference>
<dbReference type="GO" id="GO:0004637">
    <property type="term" value="F:phosphoribosylamine-glycine ligase activity"/>
    <property type="evidence" value="ECO:0007669"/>
    <property type="project" value="TreeGrafter"/>
</dbReference>
<dbReference type="Gene3D" id="3.90.650.10">
    <property type="entry name" value="PurM-like C-terminal domain"/>
    <property type="match status" value="1"/>
</dbReference>
<dbReference type="Pfam" id="PF02769">
    <property type="entry name" value="AIRS_C"/>
    <property type="match status" value="1"/>
</dbReference>
<evidence type="ECO:0000256" key="7">
    <source>
        <dbReference type="ARBA" id="ARBA00022598"/>
    </source>
</evidence>
<dbReference type="InterPro" id="IPR036921">
    <property type="entry name" value="PurM-like_N_sf"/>
</dbReference>
<dbReference type="GO" id="GO:0005524">
    <property type="term" value="F:ATP binding"/>
    <property type="evidence" value="ECO:0007669"/>
    <property type="project" value="UniProtKB-KW"/>
</dbReference>
<evidence type="ECO:0000259" key="15">
    <source>
        <dbReference type="Pfam" id="PF00586"/>
    </source>
</evidence>
<dbReference type="InterPro" id="IPR010918">
    <property type="entry name" value="PurM-like_C_dom"/>
</dbReference>
<comment type="similarity">
    <text evidence="3">Belongs to the AIR synthase family.</text>
</comment>
<evidence type="ECO:0000256" key="11">
    <source>
        <dbReference type="ARBA" id="ARBA00031908"/>
    </source>
</evidence>
<dbReference type="SUPFAM" id="SSF55326">
    <property type="entry name" value="PurM N-terminal domain-like"/>
    <property type="match status" value="1"/>
</dbReference>
<evidence type="ECO:0000313" key="17">
    <source>
        <dbReference type="EMBL" id="SUZ77957.1"/>
    </source>
</evidence>
<organism evidence="17">
    <name type="scientific">marine metagenome</name>
    <dbReference type="NCBI Taxonomy" id="408172"/>
    <lineage>
        <taxon>unclassified sequences</taxon>
        <taxon>metagenomes</taxon>
        <taxon>ecological metagenomes</taxon>
    </lineage>
</organism>
<gene>
    <name evidence="17" type="ORF">METZ01_LOCUS30811</name>
</gene>
<dbReference type="CDD" id="cd02196">
    <property type="entry name" value="PurM"/>
    <property type="match status" value="1"/>
</dbReference>
<reference evidence="17" key="1">
    <citation type="submission" date="2018-05" db="EMBL/GenBank/DDBJ databases">
        <authorList>
            <person name="Lanie J.A."/>
            <person name="Ng W.-L."/>
            <person name="Kazmierczak K.M."/>
            <person name="Andrzejewski T.M."/>
            <person name="Davidsen T.M."/>
            <person name="Wayne K.J."/>
            <person name="Tettelin H."/>
            <person name="Glass J.I."/>
            <person name="Rusch D."/>
            <person name="Podicherti R."/>
            <person name="Tsui H.-C.T."/>
            <person name="Winkler M.E."/>
        </authorList>
    </citation>
    <scope>NUCLEOTIDE SEQUENCE</scope>
</reference>
<keyword evidence="6" id="KW-0963">Cytoplasm</keyword>
<keyword evidence="7" id="KW-0436">Ligase</keyword>
<dbReference type="SUPFAM" id="SSF56042">
    <property type="entry name" value="PurM C-terminal domain-like"/>
    <property type="match status" value="1"/>
</dbReference>
<evidence type="ECO:0000256" key="9">
    <source>
        <dbReference type="ARBA" id="ARBA00022755"/>
    </source>
</evidence>
<comment type="subcellular location">
    <subcellularLocation>
        <location evidence="1">Cytoplasm</location>
    </subcellularLocation>
</comment>
<feature type="domain" description="PurM-like N-terminal" evidence="15">
    <location>
        <begin position="73"/>
        <end position="177"/>
    </location>
</feature>
<dbReference type="PANTHER" id="PTHR10520">
    <property type="entry name" value="TRIFUNCTIONAL PURINE BIOSYNTHETIC PROTEIN ADENOSINE-3-RELATED"/>
    <property type="match status" value="1"/>
</dbReference>
<dbReference type="EMBL" id="UINC01001336">
    <property type="protein sequence ID" value="SUZ77957.1"/>
    <property type="molecule type" value="Genomic_DNA"/>
</dbReference>
<proteinExistence type="inferred from homology"/>
<comment type="pathway">
    <text evidence="2">Purine metabolism; IMP biosynthesis via de novo pathway; 5-amino-1-(5-phospho-D-ribosyl)imidazole from N(2)-formyl-N(1)-(5-phospho-D-ribosyl)glycinamide: step 2/2.</text>
</comment>
<keyword evidence="10" id="KW-0067">ATP-binding</keyword>
<dbReference type="UniPathway" id="UPA00074">
    <property type="reaction ID" value="UER00129"/>
</dbReference>
<dbReference type="EC" id="6.3.3.1" evidence="4"/>
<evidence type="ECO:0000256" key="13">
    <source>
        <dbReference type="ARBA" id="ARBA00033093"/>
    </source>
</evidence>
<dbReference type="HAMAP" id="MF_00741">
    <property type="entry name" value="AIRS"/>
    <property type="match status" value="1"/>
</dbReference>
<comment type="catalytic activity">
    <reaction evidence="14">
        <text>2-formamido-N(1)-(5-O-phospho-beta-D-ribosyl)acetamidine + ATP = 5-amino-1-(5-phospho-beta-D-ribosyl)imidazole + ADP + phosphate + H(+)</text>
        <dbReference type="Rhea" id="RHEA:23032"/>
        <dbReference type="ChEBI" id="CHEBI:15378"/>
        <dbReference type="ChEBI" id="CHEBI:30616"/>
        <dbReference type="ChEBI" id="CHEBI:43474"/>
        <dbReference type="ChEBI" id="CHEBI:137981"/>
        <dbReference type="ChEBI" id="CHEBI:147287"/>
        <dbReference type="ChEBI" id="CHEBI:456216"/>
        <dbReference type="EC" id="6.3.3.1"/>
    </reaction>
</comment>
<evidence type="ECO:0000256" key="2">
    <source>
        <dbReference type="ARBA" id="ARBA00004686"/>
    </source>
</evidence>
<sequence length="362" mass="39587">MSKKVPKENTPLANKRNSSLSYKDAGVDVEAGNELVERIKPFVKETRRSEIISGLGSFSALSKLPKHIENPILVTCTDGVGTKIELAREMGKFDTIGIDLVAMCVNDLVTCGAEPLLFLDYYVTDSLNVELASKVVQGIAEGCKQANCSLVGGETAEHPNSFPENSFDLAGFALGVVDENKMIGKELAENGDILLGLASNGVHSNGFSLIRKIIDQEPESLLLEINEQSLGSKLLTPTRIYVKEILELTKVFKISAISHITGGGFYENIPRILKPDSIAKINFKEKEWPAYELFEWIKSKGNITQKEMLSTFNCGIGMVLALKEADVADAIKLLDSLDIDSKVIGKVEPKKTEEEPIEIKVN</sequence>
<name>A0A381QIP0_9ZZZZ</name>
<accession>A0A381QIP0</accession>
<dbReference type="InterPro" id="IPR036676">
    <property type="entry name" value="PurM-like_C_sf"/>
</dbReference>
<dbReference type="NCBIfam" id="TIGR00878">
    <property type="entry name" value="purM"/>
    <property type="match status" value="1"/>
</dbReference>
<dbReference type="AlphaFoldDB" id="A0A381QIP0"/>
<dbReference type="GO" id="GO:0005829">
    <property type="term" value="C:cytosol"/>
    <property type="evidence" value="ECO:0007669"/>
    <property type="project" value="TreeGrafter"/>
</dbReference>
<dbReference type="FunFam" id="3.90.650.10:FF:000011">
    <property type="entry name" value="Phosphoribosylformylglycinamidine cyclo-ligase"/>
    <property type="match status" value="1"/>
</dbReference>
<evidence type="ECO:0000256" key="10">
    <source>
        <dbReference type="ARBA" id="ARBA00022840"/>
    </source>
</evidence>
<dbReference type="PANTHER" id="PTHR10520:SF12">
    <property type="entry name" value="TRIFUNCTIONAL PURINE BIOSYNTHETIC PROTEIN ADENOSINE-3"/>
    <property type="match status" value="1"/>
</dbReference>
<dbReference type="Gene3D" id="3.30.1330.10">
    <property type="entry name" value="PurM-like, N-terminal domain"/>
    <property type="match status" value="1"/>
</dbReference>
<keyword evidence="8" id="KW-0547">Nucleotide-binding</keyword>
<evidence type="ECO:0000256" key="14">
    <source>
        <dbReference type="ARBA" id="ARBA00049057"/>
    </source>
</evidence>
<evidence type="ECO:0000256" key="12">
    <source>
        <dbReference type="ARBA" id="ARBA00032931"/>
    </source>
</evidence>
<dbReference type="FunFam" id="3.30.1330.10:FF:000001">
    <property type="entry name" value="Phosphoribosylformylglycinamidine cyclo-ligase"/>
    <property type="match status" value="1"/>
</dbReference>
<dbReference type="Pfam" id="PF00586">
    <property type="entry name" value="AIRS"/>
    <property type="match status" value="1"/>
</dbReference>
<evidence type="ECO:0000256" key="3">
    <source>
        <dbReference type="ARBA" id="ARBA00010280"/>
    </source>
</evidence>
<dbReference type="InterPro" id="IPR004733">
    <property type="entry name" value="PurM_cligase"/>
</dbReference>
<dbReference type="GO" id="GO:0004641">
    <property type="term" value="F:phosphoribosylformylglycinamidine cyclo-ligase activity"/>
    <property type="evidence" value="ECO:0007669"/>
    <property type="project" value="UniProtKB-EC"/>
</dbReference>
<evidence type="ECO:0000256" key="5">
    <source>
        <dbReference type="ARBA" id="ARBA00020367"/>
    </source>
</evidence>
<dbReference type="GO" id="GO:0006189">
    <property type="term" value="P:'de novo' IMP biosynthetic process"/>
    <property type="evidence" value="ECO:0007669"/>
    <property type="project" value="UniProtKB-UniPathway"/>
</dbReference>